<reference evidence="1" key="1">
    <citation type="submission" date="2021-07" db="EMBL/GenBank/DDBJ databases">
        <title>Genome Resource of American Ginseng Black Spot Pathogen Alternaria panax.</title>
        <authorList>
            <person name="Qiu C."/>
            <person name="Wang W."/>
            <person name="Liu Z."/>
        </authorList>
    </citation>
    <scope>NUCLEOTIDE SEQUENCE</scope>
    <source>
        <strain evidence="1">BNCC115425</strain>
    </source>
</reference>
<dbReference type="GO" id="GO:0005777">
    <property type="term" value="C:peroxisome"/>
    <property type="evidence" value="ECO:0007669"/>
    <property type="project" value="UniProtKB-SubCell"/>
</dbReference>
<evidence type="ECO:0000313" key="2">
    <source>
        <dbReference type="Proteomes" id="UP001199106"/>
    </source>
</evidence>
<dbReference type="EMBL" id="JAANER010000003">
    <property type="protein sequence ID" value="KAG9192867.1"/>
    <property type="molecule type" value="Genomic_DNA"/>
</dbReference>
<sequence length="380" mass="42346">MGALEFICDLRFHRSFVLPARPEANRPNPYHVSYSDFGDAHSKSVVVFCGGLFGQRLSYTPLDQLAKAHHVRIIHPDRPGVGGSDAVEPEKRVQTWLEMVPELLAHLNIDHVSIACHSGGDIYLMNFILAYPHLLNPEHPYVAFFAPWVHYSHSKMTHLQATELLPASWIGKFGSIGKFVNQNIVPVVGLSGAFVKGISAPLSHSGSTTTAPDAGAGELADGPRDVVQDIALDDPKAVDELREHITKFVFAENVDGVSADTRLLLKRSVPWCTPIVEWRDLDDAVQLLSRTISEDDRLVSSRKIWSIDCFHGEHDQLVGDKGRDWFDAIWTPSQSYEYRPVVIEGTEHDFLMDPVFGASEQWLRRVSESWQTPQADVAAP</sequence>
<organism evidence="1 2">
    <name type="scientific">Alternaria panax</name>
    <dbReference type="NCBI Taxonomy" id="48097"/>
    <lineage>
        <taxon>Eukaryota</taxon>
        <taxon>Fungi</taxon>
        <taxon>Dikarya</taxon>
        <taxon>Ascomycota</taxon>
        <taxon>Pezizomycotina</taxon>
        <taxon>Dothideomycetes</taxon>
        <taxon>Pleosporomycetidae</taxon>
        <taxon>Pleosporales</taxon>
        <taxon>Pleosporineae</taxon>
        <taxon>Pleosporaceae</taxon>
        <taxon>Alternaria</taxon>
        <taxon>Alternaria sect. Panax</taxon>
    </lineage>
</organism>
<keyword evidence="2" id="KW-1185">Reference proteome</keyword>
<dbReference type="SUPFAM" id="SSF53474">
    <property type="entry name" value="alpha/beta-Hydrolases"/>
    <property type="match status" value="1"/>
</dbReference>
<name>A0AAD4IDQ5_9PLEO</name>
<evidence type="ECO:0000313" key="1">
    <source>
        <dbReference type="EMBL" id="KAG9192867.1"/>
    </source>
</evidence>
<dbReference type="AlphaFoldDB" id="A0AAD4IDQ5"/>
<dbReference type="PANTHER" id="PTHR43433:SF10">
    <property type="entry name" value="AB HYDROLASE-1 DOMAIN-CONTAINING PROTEIN"/>
    <property type="match status" value="1"/>
</dbReference>
<accession>A0AAD4IDQ5</accession>
<dbReference type="InterPro" id="IPR029058">
    <property type="entry name" value="AB_hydrolase_fold"/>
</dbReference>
<dbReference type="Proteomes" id="UP001199106">
    <property type="component" value="Unassembled WGS sequence"/>
</dbReference>
<dbReference type="PANTHER" id="PTHR43433">
    <property type="entry name" value="HYDROLASE, ALPHA/BETA FOLD FAMILY PROTEIN"/>
    <property type="match status" value="1"/>
</dbReference>
<comment type="caution">
    <text evidence="1">The sequence shown here is derived from an EMBL/GenBank/DDBJ whole genome shotgun (WGS) entry which is preliminary data.</text>
</comment>
<gene>
    <name evidence="1" type="ORF">G6011_11601</name>
</gene>
<proteinExistence type="predicted"/>
<protein>
    <submittedName>
        <fullName evidence="1">Uncharacterized protein</fullName>
    </submittedName>
</protein>
<dbReference type="Gene3D" id="3.40.50.1820">
    <property type="entry name" value="alpha/beta hydrolase"/>
    <property type="match status" value="1"/>
</dbReference>
<dbReference type="InterPro" id="IPR050471">
    <property type="entry name" value="AB_hydrolase"/>
</dbReference>